<feature type="modified residue" description="4-aspartylphosphate" evidence="6">
    <location>
        <position position="943"/>
    </location>
</feature>
<dbReference type="CDD" id="cd00130">
    <property type="entry name" value="PAS"/>
    <property type="match status" value="1"/>
</dbReference>
<name>A0A0C6FH07_9HYPH</name>
<feature type="domain" description="PAC" evidence="12">
    <location>
        <begin position="426"/>
        <end position="478"/>
    </location>
</feature>
<dbReference type="STRING" id="270351.Maq22A_c15715"/>
<dbReference type="Gene3D" id="3.40.50.2300">
    <property type="match status" value="1"/>
</dbReference>
<dbReference type="SMART" id="SM00388">
    <property type="entry name" value="HisKA"/>
    <property type="match status" value="1"/>
</dbReference>
<dbReference type="Gene3D" id="3.30.450.40">
    <property type="match status" value="1"/>
</dbReference>
<dbReference type="Pfam" id="PF00512">
    <property type="entry name" value="HisKA"/>
    <property type="match status" value="1"/>
</dbReference>
<dbReference type="Gene3D" id="1.10.287.130">
    <property type="match status" value="1"/>
</dbReference>
<evidence type="ECO:0000259" key="12">
    <source>
        <dbReference type="PROSITE" id="PS50113"/>
    </source>
</evidence>
<keyword evidence="4" id="KW-0808">Transferase</keyword>
<dbReference type="SMART" id="SM00086">
    <property type="entry name" value="PAC"/>
    <property type="match status" value="1"/>
</dbReference>
<dbReference type="InterPro" id="IPR036890">
    <property type="entry name" value="HATPase_C_sf"/>
</dbReference>
<evidence type="ECO:0000256" key="1">
    <source>
        <dbReference type="ARBA" id="ARBA00000085"/>
    </source>
</evidence>
<reference evidence="14" key="2">
    <citation type="submission" date="2015-01" db="EMBL/GenBank/DDBJ databases">
        <title>Complete genome sequence of Methylobacterium aquaticum strain 22A.</title>
        <authorList>
            <person name="Tani A."/>
            <person name="Ogura Y."/>
            <person name="Hayashi T."/>
        </authorList>
    </citation>
    <scope>NUCLEOTIDE SEQUENCE [LARGE SCALE GENOMIC DNA]</scope>
    <source>
        <strain evidence="14">MA-22A</strain>
    </source>
</reference>
<dbReference type="PROSITE" id="PS50110">
    <property type="entry name" value="RESPONSE_REGULATORY"/>
    <property type="match status" value="1"/>
</dbReference>
<dbReference type="SMART" id="SM00387">
    <property type="entry name" value="HATPase_c"/>
    <property type="match status" value="1"/>
</dbReference>
<evidence type="ECO:0000256" key="5">
    <source>
        <dbReference type="ARBA" id="ARBA00022777"/>
    </source>
</evidence>
<dbReference type="InterPro" id="IPR001610">
    <property type="entry name" value="PAC"/>
</dbReference>
<dbReference type="AlphaFoldDB" id="A0A0C6FH07"/>
<dbReference type="InterPro" id="IPR011006">
    <property type="entry name" value="CheY-like_superfamily"/>
</dbReference>
<feature type="domain" description="Histidine kinase" evidence="9">
    <location>
        <begin position="648"/>
        <end position="869"/>
    </location>
</feature>
<dbReference type="Pfam" id="PF13426">
    <property type="entry name" value="PAS_9"/>
    <property type="match status" value="1"/>
</dbReference>
<organism evidence="13 14">
    <name type="scientific">Methylobacterium aquaticum</name>
    <dbReference type="NCBI Taxonomy" id="270351"/>
    <lineage>
        <taxon>Bacteria</taxon>
        <taxon>Pseudomonadati</taxon>
        <taxon>Pseudomonadota</taxon>
        <taxon>Alphaproteobacteria</taxon>
        <taxon>Hyphomicrobiales</taxon>
        <taxon>Methylobacteriaceae</taxon>
        <taxon>Methylobacterium</taxon>
    </lineage>
</organism>
<dbReference type="InterPro" id="IPR003018">
    <property type="entry name" value="GAF"/>
</dbReference>
<dbReference type="Gene3D" id="3.30.450.20">
    <property type="entry name" value="PAS domain"/>
    <property type="match status" value="3"/>
</dbReference>
<dbReference type="EC" id="2.7.13.3" evidence="2"/>
<dbReference type="Pfam" id="PF00072">
    <property type="entry name" value="Response_reg"/>
    <property type="match status" value="1"/>
</dbReference>
<dbReference type="InterPro" id="IPR005467">
    <property type="entry name" value="His_kinase_dom"/>
</dbReference>
<dbReference type="RefSeq" id="WP_060847449.1">
    <property type="nucleotide sequence ID" value="NZ_AP014704.1"/>
</dbReference>
<keyword evidence="5 13" id="KW-0418">Kinase</keyword>
<keyword evidence="7" id="KW-0175">Coiled coil</keyword>
<dbReference type="InterPro" id="IPR000014">
    <property type="entry name" value="PAS"/>
</dbReference>
<evidence type="ECO:0000256" key="6">
    <source>
        <dbReference type="PROSITE-ProRule" id="PRU00169"/>
    </source>
</evidence>
<dbReference type="InterPro" id="IPR003594">
    <property type="entry name" value="HATPase_dom"/>
</dbReference>
<dbReference type="EMBL" id="AP014704">
    <property type="protein sequence ID" value="BAQ46292.1"/>
    <property type="molecule type" value="Genomic_DNA"/>
</dbReference>
<evidence type="ECO:0000256" key="2">
    <source>
        <dbReference type="ARBA" id="ARBA00012438"/>
    </source>
</evidence>
<evidence type="ECO:0000256" key="8">
    <source>
        <dbReference type="SAM" id="MobiDB-lite"/>
    </source>
</evidence>
<proteinExistence type="predicted"/>
<evidence type="ECO:0000256" key="7">
    <source>
        <dbReference type="SAM" id="Coils"/>
    </source>
</evidence>
<dbReference type="SUPFAM" id="SSF52172">
    <property type="entry name" value="CheY-like"/>
    <property type="match status" value="1"/>
</dbReference>
<dbReference type="SUPFAM" id="SSF55874">
    <property type="entry name" value="ATPase domain of HSP90 chaperone/DNA topoisomerase II/histidine kinase"/>
    <property type="match status" value="1"/>
</dbReference>
<dbReference type="PANTHER" id="PTHR43065:SF49">
    <property type="entry name" value="HISTIDINE KINASE"/>
    <property type="match status" value="1"/>
</dbReference>
<dbReference type="PROSITE" id="PS50112">
    <property type="entry name" value="PAS"/>
    <property type="match status" value="1"/>
</dbReference>
<dbReference type="InterPro" id="IPR035965">
    <property type="entry name" value="PAS-like_dom_sf"/>
</dbReference>
<feature type="domain" description="Response regulatory" evidence="10">
    <location>
        <begin position="892"/>
        <end position="1005"/>
    </location>
</feature>
<protein>
    <recommendedName>
        <fullName evidence="2">histidine kinase</fullName>
        <ecNumber evidence="2">2.7.13.3</ecNumber>
    </recommendedName>
</protein>
<evidence type="ECO:0000256" key="4">
    <source>
        <dbReference type="ARBA" id="ARBA00022679"/>
    </source>
</evidence>
<dbReference type="KEGG" id="maqu:Maq22A_c15715"/>
<dbReference type="PANTHER" id="PTHR43065">
    <property type="entry name" value="SENSOR HISTIDINE KINASE"/>
    <property type="match status" value="1"/>
</dbReference>
<dbReference type="InterPro" id="IPR000700">
    <property type="entry name" value="PAS-assoc_C"/>
</dbReference>
<gene>
    <name evidence="13" type="primary">baeS</name>
    <name evidence="13" type="ORF">Maq22A_c15715</name>
</gene>
<keyword evidence="3 6" id="KW-0597">Phosphoprotein</keyword>
<dbReference type="PRINTS" id="PR00344">
    <property type="entry name" value="BCTRLSENSOR"/>
</dbReference>
<reference evidence="13 14" key="1">
    <citation type="journal article" date="2015" name="Genome Announc.">
        <title>Complete Genome Sequence of Methylobacterium aquaticum Strain 22A, Isolated from Racomitrium japonicum Moss.</title>
        <authorList>
            <person name="Tani A."/>
            <person name="Ogura Y."/>
            <person name="Hayashi T."/>
            <person name="Kimbara K."/>
        </authorList>
    </citation>
    <scope>NUCLEOTIDE SEQUENCE [LARGE SCALE GENOMIC DNA]</scope>
    <source>
        <strain evidence="13 14">MA-22A</strain>
    </source>
</reference>
<dbReference type="InterPro" id="IPR004358">
    <property type="entry name" value="Sig_transdc_His_kin-like_C"/>
</dbReference>
<comment type="catalytic activity">
    <reaction evidence="1">
        <text>ATP + protein L-histidine = ADP + protein N-phospho-L-histidine.</text>
        <dbReference type="EC" id="2.7.13.3"/>
    </reaction>
</comment>
<dbReference type="Pfam" id="PF02518">
    <property type="entry name" value="HATPase_c"/>
    <property type="match status" value="1"/>
</dbReference>
<dbReference type="PATRIC" id="fig|270351.10.peg.3028"/>
<evidence type="ECO:0000313" key="14">
    <source>
        <dbReference type="Proteomes" id="UP000061432"/>
    </source>
</evidence>
<feature type="region of interest" description="Disordered" evidence="8">
    <location>
        <begin position="167"/>
        <end position="189"/>
    </location>
</feature>
<dbReference type="InterPro" id="IPR036097">
    <property type="entry name" value="HisK_dim/P_sf"/>
</dbReference>
<dbReference type="Pfam" id="PF01590">
    <property type="entry name" value="GAF"/>
    <property type="match status" value="1"/>
</dbReference>
<dbReference type="OrthoDB" id="9796100at2"/>
<dbReference type="SUPFAM" id="SSF47384">
    <property type="entry name" value="Homodimeric domain of signal transducing histidine kinase"/>
    <property type="match status" value="1"/>
</dbReference>
<dbReference type="NCBIfam" id="TIGR00229">
    <property type="entry name" value="sensory_box"/>
    <property type="match status" value="1"/>
</dbReference>
<dbReference type="SMART" id="SM00065">
    <property type="entry name" value="GAF"/>
    <property type="match status" value="1"/>
</dbReference>
<dbReference type="PROSITE" id="PS50113">
    <property type="entry name" value="PAC"/>
    <property type="match status" value="1"/>
</dbReference>
<feature type="domain" description="PAS" evidence="11">
    <location>
        <begin position="353"/>
        <end position="423"/>
    </location>
</feature>
<evidence type="ECO:0000259" key="9">
    <source>
        <dbReference type="PROSITE" id="PS50109"/>
    </source>
</evidence>
<dbReference type="SMART" id="SM00091">
    <property type="entry name" value="PAS"/>
    <property type="match status" value="3"/>
</dbReference>
<dbReference type="SUPFAM" id="SSF55785">
    <property type="entry name" value="PYP-like sensor domain (PAS domain)"/>
    <property type="match status" value="3"/>
</dbReference>
<dbReference type="InterPro" id="IPR003661">
    <property type="entry name" value="HisK_dim/P_dom"/>
</dbReference>
<dbReference type="InterPro" id="IPR029016">
    <property type="entry name" value="GAF-like_dom_sf"/>
</dbReference>
<dbReference type="SMART" id="SM00448">
    <property type="entry name" value="REC"/>
    <property type="match status" value="1"/>
</dbReference>
<dbReference type="InterPro" id="IPR001789">
    <property type="entry name" value="Sig_transdc_resp-reg_receiver"/>
</dbReference>
<sequence length="1031" mass="111236">MHGRSDGLLCVPDGLADGGGMSTLMDGHDWAASPLGDRSAWPQDLTTLVGAILASHQPAFLVWGAGRTLLYNDAYAEILGRRHPEALGRDYLDVWSGIEADLGPLTQAAYAGSPVHADAAVLVVDRATDHADAHGAARYSLFHLPVRDAAGRVEGLYGTCTEIVGPAASPPRGRREAEGPPGDGPGRQSFLLDLSDALRPLTSPADIAEVAARRLGRRLDASRVFYAEIGGSLMKVERDYARGVDSIVGEHSLAAFGPDLLAAYRDNAVVAVEDVAADARFGAEAREGLASRRVAAYVDVILFREERWVGLLAVQSATPRAWTRAEEDLIREVGERVKAAIERGRAETALSKSEAHLAAIFAGASVGLSEVSAEGRFLRVNTELCRILGRSADELLGLDFTSVTDPDDLSPSLAAVAETIGTGRSTSLDKRYLRPDGTAIWANTSIRRLDDAEGCFKNFLAVTVDLSRRKETEHRLAESERRLQELNETLEQQVSERTAERNLLATIVERTDIMVMAADLDYTILAINKANADEFERIYGMRPKVGDNMLDLLADQPEHQAQVWAGWGRGLAGEEITVVEEYGDAERARPCYQISFRTLRDASGERTGCYQFVMDVTERLRSQAQLAQAQDALRQSQKLEAVGQLTGGVAHDFNNLLTIIRSSVDFLRRPDLPEVRKRRYLDAVSDTVERAAKLTGQLLAFARRQALKPEVFDVGQKVRGIADMLDTLTGARVRVVTEGPHGPCLVRADLSQFETALVNMAVNARDAMDGEGTLTLRVSCGTALPAIRGHAGSQERFAAVALIDTGTGIAPGEIGRIFEPFFTTKAVGKGTGLGLSQVFGFAKQSGGDVDVRSTLGQGTTFTLYLPEVASDERMAADRPQDDGHAPLGTGQQILVVEDNVGVGQFATQILEDLGYRPVWAANAEEALEELGRDGGGFDLVFSDVVMPGMGGVALAQELQQRAPHLPVILASGYSHVLAQSDAHGFELLHKPYSAEQLGRILHRMLDRRPSPRTIEPCRAADAAALNGAALR</sequence>
<dbReference type="PROSITE" id="PS50109">
    <property type="entry name" value="HIS_KIN"/>
    <property type="match status" value="1"/>
</dbReference>
<dbReference type="Gene3D" id="3.30.565.10">
    <property type="entry name" value="Histidine kinase-like ATPase, C-terminal domain"/>
    <property type="match status" value="1"/>
</dbReference>
<dbReference type="CDD" id="cd00082">
    <property type="entry name" value="HisKA"/>
    <property type="match status" value="1"/>
</dbReference>
<dbReference type="SUPFAM" id="SSF55781">
    <property type="entry name" value="GAF domain-like"/>
    <property type="match status" value="1"/>
</dbReference>
<evidence type="ECO:0000313" key="13">
    <source>
        <dbReference type="EMBL" id="BAQ46292.1"/>
    </source>
</evidence>
<dbReference type="Proteomes" id="UP000061432">
    <property type="component" value="Chromosome"/>
</dbReference>
<feature type="coiled-coil region" evidence="7">
    <location>
        <begin position="469"/>
        <end position="503"/>
    </location>
</feature>
<dbReference type="GO" id="GO:0000155">
    <property type="term" value="F:phosphorelay sensor kinase activity"/>
    <property type="evidence" value="ECO:0007669"/>
    <property type="project" value="InterPro"/>
</dbReference>
<dbReference type="Pfam" id="PF08448">
    <property type="entry name" value="PAS_4"/>
    <property type="match status" value="2"/>
</dbReference>
<evidence type="ECO:0000256" key="3">
    <source>
        <dbReference type="ARBA" id="ARBA00022553"/>
    </source>
</evidence>
<accession>A0A0C6FH07</accession>
<evidence type="ECO:0000259" key="10">
    <source>
        <dbReference type="PROSITE" id="PS50110"/>
    </source>
</evidence>
<evidence type="ECO:0000259" key="11">
    <source>
        <dbReference type="PROSITE" id="PS50112"/>
    </source>
</evidence>
<dbReference type="InterPro" id="IPR013656">
    <property type="entry name" value="PAS_4"/>
</dbReference>